<proteinExistence type="predicted"/>
<evidence type="ECO:0000313" key="1">
    <source>
        <dbReference type="EMBL" id="QWG06428.1"/>
    </source>
</evidence>
<evidence type="ECO:0000313" key="2">
    <source>
        <dbReference type="Proteomes" id="UP000682802"/>
    </source>
</evidence>
<protein>
    <submittedName>
        <fullName evidence="1">Uncharacterized protein</fullName>
    </submittedName>
</protein>
<name>A0ABX8GT02_9BACT</name>
<dbReference type="RefSeq" id="WP_144073849.1">
    <property type="nucleotide sequence ID" value="NZ_CP076128.1"/>
</dbReference>
<dbReference type="Proteomes" id="UP000682802">
    <property type="component" value="Chromosome 1"/>
</dbReference>
<accession>A0ABX8GT02</accession>
<dbReference type="EMBL" id="CP076128">
    <property type="protein sequence ID" value="QWG06428.1"/>
    <property type="molecule type" value="Genomic_DNA"/>
</dbReference>
<gene>
    <name evidence="1" type="ORF">KM029_13955</name>
</gene>
<sequence>MKYTVDSVNKEDRIEDQMESIEELQENIDKNLLFINALDPVKNASDIEFFERENVKLNSRLLDKQDAVEKSSTSRLNSIFKKTDVEILAIKGKSILDVIKEAFTFRETQVWPFDDYGLKTT</sequence>
<reference evidence="1 2" key="1">
    <citation type="submission" date="2021-05" db="EMBL/GenBank/DDBJ databases">
        <title>Comparative genomic studies on the polysaccharide-degrading batcterial strains of the Flammeovirga genus.</title>
        <authorList>
            <person name="Zewei F."/>
            <person name="Zheng Z."/>
            <person name="Yu L."/>
            <person name="Ruyue G."/>
            <person name="Yanhong M."/>
            <person name="Yuanyuan C."/>
            <person name="Jingyan G."/>
            <person name="Wenjun H."/>
        </authorList>
    </citation>
    <scope>NUCLEOTIDE SEQUENCE [LARGE SCALE GENOMIC DNA]</scope>
    <source>
        <strain evidence="1 2">YS10</strain>
    </source>
</reference>
<keyword evidence="2" id="KW-1185">Reference proteome</keyword>
<organism evidence="1 2">
    <name type="scientific">Flammeovirga kamogawensis</name>
    <dbReference type="NCBI Taxonomy" id="373891"/>
    <lineage>
        <taxon>Bacteria</taxon>
        <taxon>Pseudomonadati</taxon>
        <taxon>Bacteroidota</taxon>
        <taxon>Cytophagia</taxon>
        <taxon>Cytophagales</taxon>
        <taxon>Flammeovirgaceae</taxon>
        <taxon>Flammeovirga</taxon>
    </lineage>
</organism>